<dbReference type="Pfam" id="PF00903">
    <property type="entry name" value="Glyoxalase"/>
    <property type="match status" value="1"/>
</dbReference>
<reference evidence="2 3" key="1">
    <citation type="journal article" date="2010" name="Stand. Genomic Sci.">
        <title>Complete genome sequence of Spirochaeta smaragdinae type strain (SEBR 4228).</title>
        <authorList>
            <person name="Mavromatis K."/>
            <person name="Yasawong M."/>
            <person name="Chertkov O."/>
            <person name="Lapidus A."/>
            <person name="Lucas S."/>
            <person name="Nolan M."/>
            <person name="Del Rio T.G."/>
            <person name="Tice H."/>
            <person name="Cheng J.F."/>
            <person name="Pitluck S."/>
            <person name="Liolios K."/>
            <person name="Ivanova N."/>
            <person name="Tapia R."/>
            <person name="Han C."/>
            <person name="Bruce D."/>
            <person name="Goodwin L."/>
            <person name="Pati A."/>
            <person name="Chen A."/>
            <person name="Palaniappan K."/>
            <person name="Land M."/>
            <person name="Hauser L."/>
            <person name="Chang Y.J."/>
            <person name="Jeffries C.D."/>
            <person name="Detter J.C."/>
            <person name="Rohde M."/>
            <person name="Brambilla E."/>
            <person name="Spring S."/>
            <person name="Goker M."/>
            <person name="Sikorski J."/>
            <person name="Woyke T."/>
            <person name="Bristow J."/>
            <person name="Eisen J.A."/>
            <person name="Markowitz V."/>
            <person name="Hugenholtz P."/>
            <person name="Klenk H.P."/>
            <person name="Kyrpides N.C."/>
        </authorList>
    </citation>
    <scope>NUCLEOTIDE SEQUENCE [LARGE SCALE GENOMIC DNA]</scope>
    <source>
        <strain evidence="3">DSM 11293 / JCM 15392 / SEBR 4228</strain>
    </source>
</reference>
<dbReference type="EMBL" id="CP002116">
    <property type="protein sequence ID" value="ADK83275.1"/>
    <property type="molecule type" value="Genomic_DNA"/>
</dbReference>
<dbReference type="SUPFAM" id="SSF54593">
    <property type="entry name" value="Glyoxalase/Bleomycin resistance protein/Dihydroxybiphenyl dioxygenase"/>
    <property type="match status" value="1"/>
</dbReference>
<dbReference type="KEGG" id="ssm:Spirs_4201"/>
<dbReference type="Gene3D" id="3.10.180.10">
    <property type="entry name" value="2,3-Dihydroxybiphenyl 1,2-Dioxygenase, domain 1"/>
    <property type="match status" value="1"/>
</dbReference>
<dbReference type="InterPro" id="IPR004360">
    <property type="entry name" value="Glyas_Fos-R_dOase_dom"/>
</dbReference>
<evidence type="ECO:0000313" key="3">
    <source>
        <dbReference type="Proteomes" id="UP000002318"/>
    </source>
</evidence>
<dbReference type="InterPro" id="IPR029068">
    <property type="entry name" value="Glyas_Bleomycin-R_OHBP_Dase"/>
</dbReference>
<dbReference type="STRING" id="573413.Spirs_4201"/>
<dbReference type="AlphaFoldDB" id="E1R9V6"/>
<dbReference type="InterPro" id="IPR037523">
    <property type="entry name" value="VOC_core"/>
</dbReference>
<evidence type="ECO:0000313" key="2">
    <source>
        <dbReference type="EMBL" id="ADK83275.1"/>
    </source>
</evidence>
<dbReference type="PANTHER" id="PTHR36113">
    <property type="entry name" value="LYASE, PUTATIVE-RELATED-RELATED"/>
    <property type="match status" value="1"/>
</dbReference>
<feature type="domain" description="VOC" evidence="1">
    <location>
        <begin position="2"/>
        <end position="119"/>
    </location>
</feature>
<dbReference type="PROSITE" id="PS51819">
    <property type="entry name" value="VOC"/>
    <property type="match status" value="1"/>
</dbReference>
<dbReference type="HOGENOM" id="CLU_046006_8_5_12"/>
<accession>E1R9V6</accession>
<dbReference type="InterPro" id="IPR051332">
    <property type="entry name" value="Fosfomycin_Res_Enzymes"/>
</dbReference>
<keyword evidence="3" id="KW-1185">Reference proteome</keyword>
<dbReference type="OrthoDB" id="192739at2"/>
<dbReference type="Proteomes" id="UP000002318">
    <property type="component" value="Chromosome"/>
</dbReference>
<sequence>MKFCWTTLHVNNMEESFDFYTRIVGLEVDSRLKPNESYEIVFLGSQDTKIELICDSKNEKKEYGKDISIGFEVRSLDDTIQILREESIEIVEGPVQPNPKTRFIIALDPNGMRIQFVERSL</sequence>
<protein>
    <submittedName>
        <fullName evidence="2">Glyoxalase/bleomycin resistance protein/dioxygenase</fullName>
    </submittedName>
</protein>
<proteinExistence type="predicted"/>
<dbReference type="PANTHER" id="PTHR36113:SF1">
    <property type="entry name" value="GLYOXALASE_BLEOMYCIN RESISTANCE PROTEIN_DIOXYGENASE"/>
    <property type="match status" value="1"/>
</dbReference>
<evidence type="ECO:0000259" key="1">
    <source>
        <dbReference type="PROSITE" id="PS51819"/>
    </source>
</evidence>
<gene>
    <name evidence="2" type="ordered locus">Spirs_4201</name>
</gene>
<name>E1R9V6_SEDSS</name>
<dbReference type="RefSeq" id="WP_013256731.1">
    <property type="nucleotide sequence ID" value="NC_014364.1"/>
</dbReference>
<dbReference type="eggNOG" id="COG0346">
    <property type="taxonomic scope" value="Bacteria"/>
</dbReference>
<organism evidence="2 3">
    <name type="scientific">Sediminispirochaeta smaragdinae (strain DSM 11293 / JCM 15392 / SEBR 4228)</name>
    <name type="common">Spirochaeta smaragdinae</name>
    <dbReference type="NCBI Taxonomy" id="573413"/>
    <lineage>
        <taxon>Bacteria</taxon>
        <taxon>Pseudomonadati</taxon>
        <taxon>Spirochaetota</taxon>
        <taxon>Spirochaetia</taxon>
        <taxon>Spirochaetales</taxon>
        <taxon>Spirochaetaceae</taxon>
        <taxon>Sediminispirochaeta</taxon>
    </lineage>
</organism>